<keyword evidence="1" id="KW-0812">Transmembrane</keyword>
<feature type="transmembrane region" description="Helical" evidence="1">
    <location>
        <begin position="237"/>
        <end position="258"/>
    </location>
</feature>
<dbReference type="PANTHER" id="PTHR42109:SF2">
    <property type="entry name" value="INTEGRAL MEMBRANE PROTEIN"/>
    <property type="match status" value="1"/>
</dbReference>
<evidence type="ECO:0000313" key="3">
    <source>
        <dbReference type="Proteomes" id="UP000636479"/>
    </source>
</evidence>
<dbReference type="OrthoDB" id="5389493at2759"/>
<feature type="transmembrane region" description="Helical" evidence="1">
    <location>
        <begin position="126"/>
        <end position="143"/>
    </location>
</feature>
<dbReference type="Proteomes" id="UP000636479">
    <property type="component" value="Unassembled WGS sequence"/>
</dbReference>
<feature type="transmembrane region" description="Helical" evidence="1">
    <location>
        <begin position="203"/>
        <end position="225"/>
    </location>
</feature>
<sequence length="272" mass="29497">MVATSINYAAFSGIHSTAAAIVFAAVYAPLGLWFIRQSIKNTTYVYIVLTLFCIMREAAFVLRAIMANSAGAGSNLSMFIADQVLFGVGFFALLYSAYSLVLDRHVLAGGEPPSATTPSVFRNSHLFRIALMAGVAIGIVATIDTTSSNPHSASTGRTLRKVSTAIFFVLTVIQAAQTIWFFREADAVAGGYSNRRKWGDRNGRYLLVLIAVLLLVREVFLIATINDTAKQSREELWYPLVALPELLAVVCYAVSGLVPTRVAIKKKDAGFN</sequence>
<keyword evidence="3" id="KW-1185">Reference proteome</keyword>
<keyword evidence="1" id="KW-0472">Membrane</keyword>
<accession>A0A8H6T1S0</accession>
<protein>
    <submittedName>
        <fullName evidence="2">Uncharacterized protein</fullName>
    </submittedName>
</protein>
<evidence type="ECO:0000256" key="1">
    <source>
        <dbReference type="SAM" id="Phobius"/>
    </source>
</evidence>
<proteinExistence type="predicted"/>
<organism evidence="2 3">
    <name type="scientific">Mycena indigotica</name>
    <dbReference type="NCBI Taxonomy" id="2126181"/>
    <lineage>
        <taxon>Eukaryota</taxon>
        <taxon>Fungi</taxon>
        <taxon>Dikarya</taxon>
        <taxon>Basidiomycota</taxon>
        <taxon>Agaricomycotina</taxon>
        <taxon>Agaricomycetes</taxon>
        <taxon>Agaricomycetidae</taxon>
        <taxon>Agaricales</taxon>
        <taxon>Marasmiineae</taxon>
        <taxon>Mycenaceae</taxon>
        <taxon>Mycena</taxon>
    </lineage>
</organism>
<feature type="transmembrane region" description="Helical" evidence="1">
    <location>
        <begin position="6"/>
        <end position="32"/>
    </location>
</feature>
<feature type="transmembrane region" description="Helical" evidence="1">
    <location>
        <begin position="163"/>
        <end position="182"/>
    </location>
</feature>
<evidence type="ECO:0000313" key="2">
    <source>
        <dbReference type="EMBL" id="KAF7309270.1"/>
    </source>
</evidence>
<comment type="caution">
    <text evidence="2">The sequence shown here is derived from an EMBL/GenBank/DDBJ whole genome shotgun (WGS) entry which is preliminary data.</text>
</comment>
<dbReference type="AlphaFoldDB" id="A0A8H6T1S0"/>
<reference evidence="2" key="1">
    <citation type="submission" date="2020-05" db="EMBL/GenBank/DDBJ databases">
        <title>Mycena genomes resolve the evolution of fungal bioluminescence.</title>
        <authorList>
            <person name="Tsai I.J."/>
        </authorList>
    </citation>
    <scope>NUCLEOTIDE SEQUENCE</scope>
    <source>
        <strain evidence="2">171206Taipei</strain>
    </source>
</reference>
<dbReference type="PANTHER" id="PTHR42109">
    <property type="entry name" value="UNPLACED GENOMIC SCAFFOLD UM_SCAF_CONTIG_1.265, WHOLE GENOME SHOTGUN SEQUENCE"/>
    <property type="match status" value="1"/>
</dbReference>
<dbReference type="RefSeq" id="XP_037222720.1">
    <property type="nucleotide sequence ID" value="XM_037359835.1"/>
</dbReference>
<name>A0A8H6T1S0_9AGAR</name>
<dbReference type="EMBL" id="JACAZF010000003">
    <property type="protein sequence ID" value="KAF7309270.1"/>
    <property type="molecule type" value="Genomic_DNA"/>
</dbReference>
<keyword evidence="1" id="KW-1133">Transmembrane helix</keyword>
<gene>
    <name evidence="2" type="ORF">MIND_00297300</name>
</gene>
<feature type="transmembrane region" description="Helical" evidence="1">
    <location>
        <begin position="78"/>
        <end position="98"/>
    </location>
</feature>
<feature type="transmembrane region" description="Helical" evidence="1">
    <location>
        <begin position="44"/>
        <end position="66"/>
    </location>
</feature>
<dbReference type="GeneID" id="59342351"/>